<evidence type="ECO:0000313" key="1">
    <source>
        <dbReference type="EMBL" id="GFS86688.1"/>
    </source>
</evidence>
<comment type="caution">
    <text evidence="1">The sequence shown here is derived from an EMBL/GenBank/DDBJ whole genome shotgun (WGS) entry which is preliminary data.</text>
</comment>
<organism evidence="1 2">
    <name type="scientific">Nephila pilipes</name>
    <name type="common">Giant wood spider</name>
    <name type="synonym">Nephila maculata</name>
    <dbReference type="NCBI Taxonomy" id="299642"/>
    <lineage>
        <taxon>Eukaryota</taxon>
        <taxon>Metazoa</taxon>
        <taxon>Ecdysozoa</taxon>
        <taxon>Arthropoda</taxon>
        <taxon>Chelicerata</taxon>
        <taxon>Arachnida</taxon>
        <taxon>Araneae</taxon>
        <taxon>Araneomorphae</taxon>
        <taxon>Entelegynae</taxon>
        <taxon>Araneoidea</taxon>
        <taxon>Nephilidae</taxon>
        <taxon>Nephila</taxon>
    </lineage>
</organism>
<dbReference type="Proteomes" id="UP000887013">
    <property type="component" value="Unassembled WGS sequence"/>
</dbReference>
<protein>
    <submittedName>
        <fullName evidence="1">Uncharacterized protein</fullName>
    </submittedName>
</protein>
<proteinExistence type="predicted"/>
<dbReference type="AlphaFoldDB" id="A0A8X6N022"/>
<sequence>MAFPPACHSCLITPCKRLPLPSKALGCIAKIPKPSLKPFYIHVAAVRPSNNSAAGPYQNPYRRRYTPAYLYHATYFR</sequence>
<gene>
    <name evidence="1" type="ORF">NPIL_474991</name>
</gene>
<dbReference type="EMBL" id="BMAW01004055">
    <property type="protein sequence ID" value="GFS86688.1"/>
    <property type="molecule type" value="Genomic_DNA"/>
</dbReference>
<reference evidence="1" key="1">
    <citation type="submission" date="2020-08" db="EMBL/GenBank/DDBJ databases">
        <title>Multicomponent nature underlies the extraordinary mechanical properties of spider dragline silk.</title>
        <authorList>
            <person name="Kono N."/>
            <person name="Nakamura H."/>
            <person name="Mori M."/>
            <person name="Yoshida Y."/>
            <person name="Ohtoshi R."/>
            <person name="Malay A.D."/>
            <person name="Moran D.A.P."/>
            <person name="Tomita M."/>
            <person name="Numata K."/>
            <person name="Arakawa K."/>
        </authorList>
    </citation>
    <scope>NUCLEOTIDE SEQUENCE</scope>
</reference>
<evidence type="ECO:0000313" key="2">
    <source>
        <dbReference type="Proteomes" id="UP000887013"/>
    </source>
</evidence>
<accession>A0A8X6N022</accession>
<keyword evidence="2" id="KW-1185">Reference proteome</keyword>
<name>A0A8X6N022_NEPPI</name>